<keyword evidence="9" id="KW-0812">Transmembrane</keyword>
<dbReference type="InterPro" id="IPR043128">
    <property type="entry name" value="Rev_trsase/Diguanyl_cyclase"/>
</dbReference>
<keyword evidence="5" id="KW-0547">Nucleotide-binding</keyword>
<dbReference type="PRINTS" id="PR00344">
    <property type="entry name" value="BCTRLSENSOR"/>
</dbReference>
<dbReference type="CDD" id="cd01949">
    <property type="entry name" value="GGDEF"/>
    <property type="match status" value="1"/>
</dbReference>
<dbReference type="Gene3D" id="3.30.565.10">
    <property type="entry name" value="Histidine kinase-like ATPase, C-terminal domain"/>
    <property type="match status" value="1"/>
</dbReference>
<dbReference type="InterPro" id="IPR003594">
    <property type="entry name" value="HATPase_dom"/>
</dbReference>
<dbReference type="GO" id="GO:0000155">
    <property type="term" value="F:phosphorelay sensor kinase activity"/>
    <property type="evidence" value="ECO:0007669"/>
    <property type="project" value="InterPro"/>
</dbReference>
<dbReference type="InterPro" id="IPR005467">
    <property type="entry name" value="His_kinase_dom"/>
</dbReference>
<evidence type="ECO:0000256" key="2">
    <source>
        <dbReference type="ARBA" id="ARBA00012438"/>
    </source>
</evidence>
<keyword evidence="3" id="KW-0597">Phosphoprotein</keyword>
<dbReference type="Gene3D" id="1.10.287.130">
    <property type="match status" value="1"/>
</dbReference>
<keyword evidence="4" id="KW-0808">Transferase</keyword>
<evidence type="ECO:0000256" key="5">
    <source>
        <dbReference type="ARBA" id="ARBA00022741"/>
    </source>
</evidence>
<keyword evidence="7" id="KW-0067">ATP-binding</keyword>
<dbReference type="InterPro" id="IPR004358">
    <property type="entry name" value="Sig_transdc_His_kin-like_C"/>
</dbReference>
<evidence type="ECO:0000313" key="12">
    <source>
        <dbReference type="EMBL" id="GFR38019.1"/>
    </source>
</evidence>
<dbReference type="InterPro" id="IPR029787">
    <property type="entry name" value="Nucleotide_cyclase"/>
</dbReference>
<dbReference type="PANTHER" id="PTHR43065:SF10">
    <property type="entry name" value="PEROXIDE STRESS-ACTIVATED HISTIDINE KINASE MAK3"/>
    <property type="match status" value="1"/>
</dbReference>
<keyword evidence="6" id="KW-0418">Kinase</keyword>
<evidence type="ECO:0000256" key="4">
    <source>
        <dbReference type="ARBA" id="ARBA00022679"/>
    </source>
</evidence>
<evidence type="ECO:0000259" key="11">
    <source>
        <dbReference type="PROSITE" id="PS50887"/>
    </source>
</evidence>
<dbReference type="RefSeq" id="WP_200966275.1">
    <property type="nucleotide sequence ID" value="NZ_BMAQ01000009.1"/>
</dbReference>
<evidence type="ECO:0000259" key="10">
    <source>
        <dbReference type="PROSITE" id="PS50109"/>
    </source>
</evidence>
<dbReference type="SUPFAM" id="SSF47384">
    <property type="entry name" value="Homodimeric domain of signal transducing histidine kinase"/>
    <property type="match status" value="1"/>
</dbReference>
<evidence type="ECO:0000256" key="9">
    <source>
        <dbReference type="SAM" id="Phobius"/>
    </source>
</evidence>
<organism evidence="12 13">
    <name type="scientific">Insulibacter thermoxylanivorax</name>
    <dbReference type="NCBI Taxonomy" id="2749268"/>
    <lineage>
        <taxon>Bacteria</taxon>
        <taxon>Bacillati</taxon>
        <taxon>Bacillota</taxon>
        <taxon>Bacilli</taxon>
        <taxon>Bacillales</taxon>
        <taxon>Paenibacillaceae</taxon>
        <taxon>Insulibacter</taxon>
    </lineage>
</organism>
<feature type="domain" description="Histidine kinase" evidence="10">
    <location>
        <begin position="360"/>
        <end position="573"/>
    </location>
</feature>
<keyword evidence="9" id="KW-1133">Transmembrane helix</keyword>
<sequence length="589" mass="67646">MRRLGTMTSLAASITVAVFFVHHHGVSSLSVLVGVIVLLAGLMIGRRYDHYAYLAIRDDLTDCYNRRFIRDRMSKLMKHAQIYKKLLCIALIDLDDFKRINDHFGHRHGDHLLRVFSSALMSICPNGAYVARLGDDEFILAVPNIDSEGMKGLIQELHEKLKKRLTDVKYSVGIAEYPVNGHSYDELINHAERQMYGMKWSNAQEENNEKYVNYLLTNQQNLIDQWYEEMTGHDLSITKLMEGFYFHTLFDYLLALHTPPQEHPIMEGLADFCRIIIEQGIPSEEVRISTSVMRNLLIDHHERTLTPFPIHVVKEVIGRLDELETAINNEYAKMELIKKENDITELHEDRLSLIGKMAASMAHEIRNPLTSIKGFLKLIRANIPSDSNPNIEKYINIIESEFENIHMQITGLLSFSKKQIIEEPFSYLSANQLLHSMISLLSPRLINENVELKINEREVFYIYGQKVALQQVISNILNNGIDALSMNQDQEKIMRIDIYSDDEASYIAISNNGPEISEEVREVLFRPFTTTKEDGTGLGLAICKQIMIKNNGDITFESNPEETTFRLIFYKEAMTEPEGDAHLYSLREA</sequence>
<dbReference type="SMART" id="SM00267">
    <property type="entry name" value="GGDEF"/>
    <property type="match status" value="1"/>
</dbReference>
<dbReference type="Proteomes" id="UP000654993">
    <property type="component" value="Unassembled WGS sequence"/>
</dbReference>
<accession>A0A916QFK9</accession>
<comment type="caution">
    <text evidence="12">The sequence shown here is derived from an EMBL/GenBank/DDBJ whole genome shotgun (WGS) entry which is preliminary data.</text>
</comment>
<dbReference type="EMBL" id="BMAQ01000009">
    <property type="protein sequence ID" value="GFR38019.1"/>
    <property type="molecule type" value="Genomic_DNA"/>
</dbReference>
<dbReference type="InterPro" id="IPR036097">
    <property type="entry name" value="HisK_dim/P_sf"/>
</dbReference>
<dbReference type="PANTHER" id="PTHR43065">
    <property type="entry name" value="SENSOR HISTIDINE KINASE"/>
    <property type="match status" value="1"/>
</dbReference>
<keyword evidence="9" id="KW-0472">Membrane</keyword>
<feature type="domain" description="GGDEF" evidence="11">
    <location>
        <begin position="85"/>
        <end position="214"/>
    </location>
</feature>
<protein>
    <recommendedName>
        <fullName evidence="2">histidine kinase</fullName>
        <ecNumber evidence="2">2.7.13.3</ecNumber>
    </recommendedName>
</protein>
<comment type="catalytic activity">
    <reaction evidence="1">
        <text>ATP + protein L-histidine = ADP + protein N-phospho-L-histidine.</text>
        <dbReference type="EC" id="2.7.13.3"/>
    </reaction>
</comment>
<dbReference type="GO" id="GO:0005524">
    <property type="term" value="F:ATP binding"/>
    <property type="evidence" value="ECO:0007669"/>
    <property type="project" value="UniProtKB-KW"/>
</dbReference>
<dbReference type="InterPro" id="IPR000160">
    <property type="entry name" value="GGDEF_dom"/>
</dbReference>
<reference evidence="12" key="2">
    <citation type="journal article" date="2021" name="Data Brief">
        <title>Draft genome sequence data of the facultative, thermophilic, xylanolytic bacterium Paenibacillus sp. strain DA-C8.</title>
        <authorList>
            <person name="Chhe C."/>
            <person name="Uke A."/>
            <person name="Baramee S."/>
            <person name="Ungkulpasvich U."/>
            <person name="Tachaapaikoon C."/>
            <person name="Pason P."/>
            <person name="Waeonukul R."/>
            <person name="Ratanakhanokchai K."/>
            <person name="Kosugi A."/>
        </authorList>
    </citation>
    <scope>NUCLEOTIDE SEQUENCE</scope>
    <source>
        <strain evidence="12">DA-C8</strain>
    </source>
</reference>
<dbReference type="SMART" id="SM00387">
    <property type="entry name" value="HATPase_c"/>
    <property type="match status" value="1"/>
</dbReference>
<evidence type="ECO:0000256" key="7">
    <source>
        <dbReference type="ARBA" id="ARBA00022840"/>
    </source>
</evidence>
<dbReference type="Pfam" id="PF00512">
    <property type="entry name" value="HisKA"/>
    <property type="match status" value="1"/>
</dbReference>
<evidence type="ECO:0000313" key="13">
    <source>
        <dbReference type="Proteomes" id="UP000654993"/>
    </source>
</evidence>
<dbReference type="Pfam" id="PF02518">
    <property type="entry name" value="HATPase_c"/>
    <property type="match status" value="1"/>
</dbReference>
<dbReference type="SUPFAM" id="SSF55874">
    <property type="entry name" value="ATPase domain of HSP90 chaperone/DNA topoisomerase II/histidine kinase"/>
    <property type="match status" value="1"/>
</dbReference>
<keyword evidence="13" id="KW-1185">Reference proteome</keyword>
<dbReference type="SUPFAM" id="SSF55073">
    <property type="entry name" value="Nucleotide cyclase"/>
    <property type="match status" value="1"/>
</dbReference>
<evidence type="ECO:0000256" key="3">
    <source>
        <dbReference type="ARBA" id="ARBA00022553"/>
    </source>
</evidence>
<gene>
    <name evidence="12" type="ORF">PRECH8_13150</name>
</gene>
<evidence type="ECO:0000256" key="1">
    <source>
        <dbReference type="ARBA" id="ARBA00000085"/>
    </source>
</evidence>
<dbReference type="EC" id="2.7.13.3" evidence="2"/>
<dbReference type="PROSITE" id="PS50887">
    <property type="entry name" value="GGDEF"/>
    <property type="match status" value="1"/>
</dbReference>
<dbReference type="NCBIfam" id="TIGR00254">
    <property type="entry name" value="GGDEF"/>
    <property type="match status" value="1"/>
</dbReference>
<dbReference type="InterPro" id="IPR036890">
    <property type="entry name" value="HATPase_C_sf"/>
</dbReference>
<proteinExistence type="predicted"/>
<dbReference type="CDD" id="cd00082">
    <property type="entry name" value="HisKA"/>
    <property type="match status" value="1"/>
</dbReference>
<dbReference type="PROSITE" id="PS50109">
    <property type="entry name" value="HIS_KIN"/>
    <property type="match status" value="1"/>
</dbReference>
<dbReference type="AlphaFoldDB" id="A0A916QFK9"/>
<dbReference type="Pfam" id="PF00990">
    <property type="entry name" value="GGDEF"/>
    <property type="match status" value="1"/>
</dbReference>
<dbReference type="SMART" id="SM00388">
    <property type="entry name" value="HisKA"/>
    <property type="match status" value="1"/>
</dbReference>
<name>A0A916QFK9_9BACL</name>
<evidence type="ECO:0000256" key="6">
    <source>
        <dbReference type="ARBA" id="ARBA00022777"/>
    </source>
</evidence>
<dbReference type="Gene3D" id="3.30.70.270">
    <property type="match status" value="1"/>
</dbReference>
<dbReference type="InterPro" id="IPR003661">
    <property type="entry name" value="HisK_dim/P_dom"/>
</dbReference>
<feature type="transmembrane region" description="Helical" evidence="9">
    <location>
        <begin position="27"/>
        <end position="45"/>
    </location>
</feature>
<reference evidence="12" key="1">
    <citation type="submission" date="2020-08" db="EMBL/GenBank/DDBJ databases">
        <authorList>
            <person name="Uke A."/>
            <person name="Chhe C."/>
            <person name="Baramee S."/>
            <person name="Kosugi A."/>
        </authorList>
    </citation>
    <scope>NUCLEOTIDE SEQUENCE</scope>
    <source>
        <strain evidence="12">DA-C8</strain>
    </source>
</reference>
<keyword evidence="8" id="KW-0902">Two-component regulatory system</keyword>
<evidence type="ECO:0000256" key="8">
    <source>
        <dbReference type="ARBA" id="ARBA00023012"/>
    </source>
</evidence>